<feature type="chain" id="PRO_5042861933" description="Ig-like domain-containing protein" evidence="11">
    <location>
        <begin position="22"/>
        <end position="360"/>
    </location>
</feature>
<keyword evidence="9" id="KW-0325">Glycoprotein</keyword>
<dbReference type="Proteomes" id="UP001346869">
    <property type="component" value="Unassembled WGS sequence"/>
</dbReference>
<reference evidence="13 14" key="2">
    <citation type="journal article" date="2023" name="Mol. Biol. Evol.">
        <title>Genomics of Secondarily Temperate Adaptation in the Only Non-Antarctic Icefish.</title>
        <authorList>
            <person name="Rivera-Colon A.G."/>
            <person name="Rayamajhi N."/>
            <person name="Minhas B.F."/>
            <person name="Madrigal G."/>
            <person name="Bilyk K.T."/>
            <person name="Yoon V."/>
            <person name="Hune M."/>
            <person name="Gregory S."/>
            <person name="Cheng C.H.C."/>
            <person name="Catchen J.M."/>
        </authorList>
    </citation>
    <scope>NUCLEOTIDE SEQUENCE [LARGE SCALE GENOMIC DNA]</scope>
    <source>
        <strain evidence="13">JMC-PN-2008</strain>
    </source>
</reference>
<keyword evidence="5" id="KW-0130">Cell adhesion</keyword>
<dbReference type="GO" id="GO:0098609">
    <property type="term" value="P:cell-cell adhesion"/>
    <property type="evidence" value="ECO:0007669"/>
    <property type="project" value="InterPro"/>
</dbReference>
<organism evidence="13 14">
    <name type="scientific">Eleginops maclovinus</name>
    <name type="common">Patagonian blennie</name>
    <name type="synonym">Eleginus maclovinus</name>
    <dbReference type="NCBI Taxonomy" id="56733"/>
    <lineage>
        <taxon>Eukaryota</taxon>
        <taxon>Metazoa</taxon>
        <taxon>Chordata</taxon>
        <taxon>Craniata</taxon>
        <taxon>Vertebrata</taxon>
        <taxon>Euteleostomi</taxon>
        <taxon>Actinopterygii</taxon>
        <taxon>Neopterygii</taxon>
        <taxon>Teleostei</taxon>
        <taxon>Neoteleostei</taxon>
        <taxon>Acanthomorphata</taxon>
        <taxon>Eupercaria</taxon>
        <taxon>Perciformes</taxon>
        <taxon>Notothenioidei</taxon>
        <taxon>Eleginopidae</taxon>
        <taxon>Eleginops</taxon>
    </lineage>
</organism>
<protein>
    <recommendedName>
        <fullName evidence="12">Ig-like domain-containing protein</fullName>
    </recommendedName>
</protein>
<keyword evidence="6" id="KW-1133">Transmembrane helix</keyword>
<accession>A0AAN7XL70</accession>
<dbReference type="EMBL" id="JAUZQC010000009">
    <property type="protein sequence ID" value="KAK5865518.1"/>
    <property type="molecule type" value="Genomic_DNA"/>
</dbReference>
<dbReference type="InterPro" id="IPR013783">
    <property type="entry name" value="Ig-like_fold"/>
</dbReference>
<evidence type="ECO:0000256" key="6">
    <source>
        <dbReference type="ARBA" id="ARBA00022989"/>
    </source>
</evidence>
<evidence type="ECO:0000256" key="7">
    <source>
        <dbReference type="ARBA" id="ARBA00023136"/>
    </source>
</evidence>
<evidence type="ECO:0000256" key="4">
    <source>
        <dbReference type="ARBA" id="ARBA00022737"/>
    </source>
</evidence>
<evidence type="ECO:0000313" key="14">
    <source>
        <dbReference type="Proteomes" id="UP001346869"/>
    </source>
</evidence>
<dbReference type="InterPro" id="IPR003987">
    <property type="entry name" value="ICAM_VCAM_N"/>
</dbReference>
<feature type="signal peptide" evidence="11">
    <location>
        <begin position="1"/>
        <end position="21"/>
    </location>
</feature>
<evidence type="ECO:0000256" key="8">
    <source>
        <dbReference type="ARBA" id="ARBA00023157"/>
    </source>
</evidence>
<sequence>MYASGRPITLLLFCLFISATSSPVSIYTPAPPLPLQISPPSPSATILPSPPSSPPSVSEFTAGVGCLLTLTPSTVVVRFGDPVTANCSISMMGFLGLGWIVSRATSTFTLDCSVVWSVDRMTEWSITPMCYAVSEVTGQCHKNLSLTVYKPPDNVSISFVNHAGPLSEGQQYTLQCEVQDVAPVKNLIVTFYRGQTVLGHMQSSINTERKPVSEVFTLNITSTKEDDGLQFWCEAKLELGAEGPQQPPVVESEKLNATVLFGPQLVCPTKLQVKEGESLSCEARGNPQPSVTWFRHGHAVALPTNSSREHAGKYTVSAHSLLGETFLTVQVEVLTGEGTTNSCTRHFLLAVLLIWTINWL</sequence>
<evidence type="ECO:0000256" key="2">
    <source>
        <dbReference type="ARBA" id="ARBA00022692"/>
    </source>
</evidence>
<proteinExistence type="predicted"/>
<evidence type="ECO:0000256" key="3">
    <source>
        <dbReference type="ARBA" id="ARBA00022729"/>
    </source>
</evidence>
<keyword evidence="3 11" id="KW-0732">Signal</keyword>
<evidence type="ECO:0000256" key="9">
    <source>
        <dbReference type="ARBA" id="ARBA00023180"/>
    </source>
</evidence>
<dbReference type="SMART" id="SM00409">
    <property type="entry name" value="IG"/>
    <property type="match status" value="2"/>
</dbReference>
<feature type="domain" description="Ig-like" evidence="12">
    <location>
        <begin position="247"/>
        <end position="344"/>
    </location>
</feature>
<dbReference type="InterPro" id="IPR003599">
    <property type="entry name" value="Ig_sub"/>
</dbReference>
<gene>
    <name evidence="13" type="ORF">PBY51_019784</name>
</gene>
<evidence type="ECO:0000256" key="5">
    <source>
        <dbReference type="ARBA" id="ARBA00022889"/>
    </source>
</evidence>
<dbReference type="Pfam" id="PF07679">
    <property type="entry name" value="I-set"/>
    <property type="match status" value="1"/>
</dbReference>
<dbReference type="PANTHER" id="PTHR13771">
    <property type="entry name" value="INTERCELLULAR ADHESION MOLECULE"/>
    <property type="match status" value="1"/>
</dbReference>
<evidence type="ECO:0000313" key="13">
    <source>
        <dbReference type="EMBL" id="KAK5865518.1"/>
    </source>
</evidence>
<dbReference type="InterPro" id="IPR013098">
    <property type="entry name" value="Ig_I-set"/>
</dbReference>
<keyword evidence="8" id="KW-1015">Disulfide bond</keyword>
<dbReference type="SUPFAM" id="SSF48726">
    <property type="entry name" value="Immunoglobulin"/>
    <property type="match status" value="2"/>
</dbReference>
<dbReference type="GO" id="GO:0005886">
    <property type="term" value="C:plasma membrane"/>
    <property type="evidence" value="ECO:0007669"/>
    <property type="project" value="TreeGrafter"/>
</dbReference>
<keyword evidence="7" id="KW-0472">Membrane</keyword>
<dbReference type="PANTHER" id="PTHR13771:SF9">
    <property type="entry name" value="INTERCELLULAR ADHESION MOLECULE 5"/>
    <property type="match status" value="1"/>
</dbReference>
<comment type="subcellular location">
    <subcellularLocation>
        <location evidence="1">Membrane</location>
        <topology evidence="1">Single-pass type I membrane protein</topology>
    </subcellularLocation>
</comment>
<dbReference type="Gene3D" id="2.60.40.10">
    <property type="entry name" value="Immunoglobulins"/>
    <property type="match status" value="3"/>
</dbReference>
<comment type="caution">
    <text evidence="13">The sequence shown here is derived from an EMBL/GenBank/DDBJ whole genome shotgun (WGS) entry which is preliminary data.</text>
</comment>
<feature type="domain" description="Ig-like" evidence="12">
    <location>
        <begin position="152"/>
        <end position="235"/>
    </location>
</feature>
<name>A0AAN7XL70_ELEMC</name>
<evidence type="ECO:0000259" key="12">
    <source>
        <dbReference type="PROSITE" id="PS50835"/>
    </source>
</evidence>
<dbReference type="AlphaFoldDB" id="A0AAN7XL70"/>
<keyword evidence="14" id="KW-1185">Reference proteome</keyword>
<keyword evidence="10" id="KW-0393">Immunoglobulin domain</keyword>
<dbReference type="PRINTS" id="PR01472">
    <property type="entry name" value="ICAMVCAM1"/>
</dbReference>
<evidence type="ECO:0000256" key="10">
    <source>
        <dbReference type="ARBA" id="ARBA00023319"/>
    </source>
</evidence>
<keyword evidence="2" id="KW-0812">Transmembrane</keyword>
<reference evidence="13 14" key="1">
    <citation type="journal article" date="2023" name="Genes (Basel)">
        <title>Chromosome-Level Genome Assembly and Circadian Gene Repertoire of the Patagonia Blennie Eleginops maclovinus-The Closest Ancestral Proxy of Antarctic Cryonotothenioids.</title>
        <authorList>
            <person name="Cheng C.C."/>
            <person name="Rivera-Colon A.G."/>
            <person name="Minhas B.F."/>
            <person name="Wilson L."/>
            <person name="Rayamajhi N."/>
            <person name="Vargas-Chacoff L."/>
            <person name="Catchen J.M."/>
        </authorList>
    </citation>
    <scope>NUCLEOTIDE SEQUENCE [LARGE SCALE GENOMIC DNA]</scope>
    <source>
        <strain evidence="13">JMC-PN-2008</strain>
    </source>
</reference>
<dbReference type="InterPro" id="IPR007110">
    <property type="entry name" value="Ig-like_dom"/>
</dbReference>
<evidence type="ECO:0000256" key="1">
    <source>
        <dbReference type="ARBA" id="ARBA00004479"/>
    </source>
</evidence>
<dbReference type="InterPro" id="IPR036179">
    <property type="entry name" value="Ig-like_dom_sf"/>
</dbReference>
<dbReference type="PROSITE" id="PS50835">
    <property type="entry name" value="IG_LIKE"/>
    <property type="match status" value="2"/>
</dbReference>
<dbReference type="GO" id="GO:0005178">
    <property type="term" value="F:integrin binding"/>
    <property type="evidence" value="ECO:0007669"/>
    <property type="project" value="InterPro"/>
</dbReference>
<dbReference type="InterPro" id="IPR047012">
    <property type="entry name" value="ICAM_VCAM"/>
</dbReference>
<evidence type="ECO:0000256" key="11">
    <source>
        <dbReference type="SAM" id="SignalP"/>
    </source>
</evidence>
<keyword evidence="4" id="KW-0677">Repeat</keyword>